<dbReference type="CDD" id="cd04725">
    <property type="entry name" value="OMP_decarboxylase_like"/>
    <property type="match status" value="1"/>
</dbReference>
<dbReference type="InterPro" id="IPR011995">
    <property type="entry name" value="OMPdecase_type-2"/>
</dbReference>
<dbReference type="EC" id="4.1.1.23" evidence="3"/>
<dbReference type="InterPro" id="IPR013785">
    <property type="entry name" value="Aldolase_TIM"/>
</dbReference>
<dbReference type="SUPFAM" id="SSF51366">
    <property type="entry name" value="Ribulose-phoshate binding barrel"/>
    <property type="match status" value="1"/>
</dbReference>
<evidence type="ECO:0000313" key="12">
    <source>
        <dbReference type="Proteomes" id="UP000823046"/>
    </source>
</evidence>
<evidence type="ECO:0000256" key="1">
    <source>
        <dbReference type="ARBA" id="ARBA00004861"/>
    </source>
</evidence>
<evidence type="ECO:0000256" key="4">
    <source>
        <dbReference type="ARBA" id="ARBA00021923"/>
    </source>
</evidence>
<dbReference type="Pfam" id="PF00215">
    <property type="entry name" value="OMPdecase"/>
    <property type="match status" value="1"/>
</dbReference>
<dbReference type="SMART" id="SM00934">
    <property type="entry name" value="OMPdecase"/>
    <property type="match status" value="1"/>
</dbReference>
<evidence type="ECO:0000256" key="6">
    <source>
        <dbReference type="ARBA" id="ARBA00022975"/>
    </source>
</evidence>
<gene>
    <name evidence="11" type="ORF">IE077_003612</name>
</gene>
<sequence length="299" mass="32280">MDQGFFSKLTRRTSRSDGSPNGILCVGLDPYLDERAKNASATTIFTQHCLSSGTSRLSQIIYKQCCDLVDETSPYAAAFKPNIAFFEALGKDGFEVHVLQAVCNHISADIPVLLDAKRGDIGNTAEMYARCYFSILGVDAITVNPYMGTETVLPFLSYPGKAIFALCKTSNPGSSEFQQLNVHPIHPNLTFSASHTVSQFAQKNSDQTSSHLTHPTEAEISTNANSILPLYMEVAKKFRDMSTDSVESSKHIGLVVGATDITAMAAVRNIWKDVWLLTPGIGAQGGDLSALLTAGDAFV</sequence>
<keyword evidence="6" id="KW-0665">Pyrimidine biosynthesis</keyword>
<keyword evidence="5" id="KW-0210">Decarboxylase</keyword>
<evidence type="ECO:0000256" key="8">
    <source>
        <dbReference type="ARBA" id="ARBA00033428"/>
    </source>
</evidence>
<dbReference type="GO" id="GO:0016757">
    <property type="term" value="F:glycosyltransferase activity"/>
    <property type="evidence" value="ECO:0007669"/>
    <property type="project" value="UniProtKB-KW"/>
</dbReference>
<comment type="catalytic activity">
    <reaction evidence="9">
        <text>orotidine 5'-phosphate + H(+) = UMP + CO2</text>
        <dbReference type="Rhea" id="RHEA:11596"/>
        <dbReference type="ChEBI" id="CHEBI:15378"/>
        <dbReference type="ChEBI" id="CHEBI:16526"/>
        <dbReference type="ChEBI" id="CHEBI:57538"/>
        <dbReference type="ChEBI" id="CHEBI:57865"/>
        <dbReference type="EC" id="4.1.1.23"/>
    </reaction>
</comment>
<keyword evidence="12" id="KW-1185">Reference proteome</keyword>
<reference evidence="11 12" key="1">
    <citation type="journal article" date="2020" name="bioRxiv">
        <title>Metabolic contributions of an alphaproteobacterial endosymbiont in the apicomplexan Cardiosporidium cionae.</title>
        <authorList>
            <person name="Hunter E.S."/>
            <person name="Paight C.J."/>
            <person name="Lane C.E."/>
        </authorList>
    </citation>
    <scope>NUCLEOTIDE SEQUENCE [LARGE SCALE GENOMIC DNA]</scope>
    <source>
        <strain evidence="11">ESH_2018</strain>
    </source>
</reference>
<evidence type="ECO:0000256" key="9">
    <source>
        <dbReference type="ARBA" id="ARBA00049157"/>
    </source>
</evidence>
<organism evidence="11 12">
    <name type="scientific">Cardiosporidium cionae</name>
    <dbReference type="NCBI Taxonomy" id="476202"/>
    <lineage>
        <taxon>Eukaryota</taxon>
        <taxon>Sar</taxon>
        <taxon>Alveolata</taxon>
        <taxon>Apicomplexa</taxon>
        <taxon>Aconoidasida</taxon>
        <taxon>Nephromycida</taxon>
        <taxon>Cardiosporidium</taxon>
    </lineage>
</organism>
<evidence type="ECO:0000256" key="3">
    <source>
        <dbReference type="ARBA" id="ARBA00012321"/>
    </source>
</evidence>
<name>A0ABQ7J816_9APIC</name>
<keyword evidence="7" id="KW-0456">Lyase</keyword>
<comment type="similarity">
    <text evidence="2">Belongs to the OMP decarboxylase family. Type 2 subfamily.</text>
</comment>
<dbReference type="PANTHER" id="PTHR43375:SF1">
    <property type="entry name" value="OROTIDINE 5'-PHOSPHATE DECARBOXYLASE"/>
    <property type="match status" value="1"/>
</dbReference>
<keyword evidence="11" id="KW-0808">Transferase</keyword>
<keyword evidence="11" id="KW-0328">Glycosyltransferase</keyword>
<dbReference type="PANTHER" id="PTHR43375">
    <property type="entry name" value="OROTIDINE 5'-PHOSPHATE DECARBOXYLASE"/>
    <property type="match status" value="1"/>
</dbReference>
<feature type="domain" description="Orotidine 5'-phosphate decarboxylase" evidence="10">
    <location>
        <begin position="23"/>
        <end position="298"/>
    </location>
</feature>
<dbReference type="Gene3D" id="3.20.20.70">
    <property type="entry name" value="Aldolase class I"/>
    <property type="match status" value="1"/>
</dbReference>
<dbReference type="Proteomes" id="UP000823046">
    <property type="component" value="Unassembled WGS sequence"/>
</dbReference>
<dbReference type="EMBL" id="JADAQX010000488">
    <property type="protein sequence ID" value="KAF8820079.1"/>
    <property type="molecule type" value="Genomic_DNA"/>
</dbReference>
<protein>
    <recommendedName>
        <fullName evidence="4">Orotidine 5'-phosphate decarboxylase</fullName>
        <ecNumber evidence="3">4.1.1.23</ecNumber>
    </recommendedName>
    <alternativeName>
        <fullName evidence="8">OMP decarboxylase</fullName>
    </alternativeName>
</protein>
<comment type="caution">
    <text evidence="11">The sequence shown here is derived from an EMBL/GenBank/DDBJ whole genome shotgun (WGS) entry which is preliminary data.</text>
</comment>
<evidence type="ECO:0000256" key="2">
    <source>
        <dbReference type="ARBA" id="ARBA00008847"/>
    </source>
</evidence>
<dbReference type="InterPro" id="IPR018089">
    <property type="entry name" value="OMPdecase_AS"/>
</dbReference>
<proteinExistence type="inferred from homology"/>
<accession>A0ABQ7J816</accession>
<dbReference type="InterPro" id="IPR011060">
    <property type="entry name" value="RibuloseP-bd_barrel"/>
</dbReference>
<dbReference type="InterPro" id="IPR001754">
    <property type="entry name" value="OMPdeCOase_dom"/>
</dbReference>
<dbReference type="PROSITE" id="PS00156">
    <property type="entry name" value="OMPDECASE"/>
    <property type="match status" value="1"/>
</dbReference>
<comment type="pathway">
    <text evidence="1">Pyrimidine metabolism; UMP biosynthesis via de novo pathway; UMP from orotate: step 2/2.</text>
</comment>
<evidence type="ECO:0000313" key="11">
    <source>
        <dbReference type="EMBL" id="KAF8820079.1"/>
    </source>
</evidence>
<evidence type="ECO:0000259" key="10">
    <source>
        <dbReference type="SMART" id="SM00934"/>
    </source>
</evidence>
<dbReference type="NCBIfam" id="TIGR02127">
    <property type="entry name" value="pyrF_sub2"/>
    <property type="match status" value="1"/>
</dbReference>
<evidence type="ECO:0000256" key="5">
    <source>
        <dbReference type="ARBA" id="ARBA00022793"/>
    </source>
</evidence>
<evidence type="ECO:0000256" key="7">
    <source>
        <dbReference type="ARBA" id="ARBA00023239"/>
    </source>
</evidence>